<dbReference type="Gene3D" id="3.30.560.10">
    <property type="entry name" value="Glucose Oxidase, domain 3"/>
    <property type="match status" value="1"/>
</dbReference>
<dbReference type="Gene3D" id="3.50.50.60">
    <property type="entry name" value="FAD/NAD(P)-binding domain"/>
    <property type="match status" value="2"/>
</dbReference>
<dbReference type="InterPro" id="IPR036188">
    <property type="entry name" value="FAD/NAD-bd_sf"/>
</dbReference>
<dbReference type="InterPro" id="IPR012132">
    <property type="entry name" value="GMC_OxRdtase"/>
</dbReference>
<name>A0ABS7PYR8_9SPHN</name>
<dbReference type="InterPro" id="IPR007867">
    <property type="entry name" value="GMC_OxRtase_C"/>
</dbReference>
<evidence type="ECO:0000256" key="4">
    <source>
        <dbReference type="ARBA" id="ARBA00022827"/>
    </source>
</evidence>
<accession>A0ABS7PYR8</accession>
<feature type="domain" description="Glucose-methanol-choline oxidoreductase N-terminal" evidence="5">
    <location>
        <begin position="260"/>
        <end position="274"/>
    </location>
</feature>
<dbReference type="PANTHER" id="PTHR11552">
    <property type="entry name" value="GLUCOSE-METHANOL-CHOLINE GMC OXIDOREDUCTASE"/>
    <property type="match status" value="1"/>
</dbReference>
<dbReference type="Gene3D" id="3.30.410.40">
    <property type="match status" value="1"/>
</dbReference>
<dbReference type="PIRSF" id="PIRSF000137">
    <property type="entry name" value="Alcohol_oxidase"/>
    <property type="match status" value="1"/>
</dbReference>
<dbReference type="InterPro" id="IPR000172">
    <property type="entry name" value="GMC_OxRdtase_N"/>
</dbReference>
<keyword evidence="4" id="KW-0274">FAD</keyword>
<proteinExistence type="inferred from homology"/>
<dbReference type="Pfam" id="PF00732">
    <property type="entry name" value="GMC_oxred_N"/>
    <property type="match status" value="1"/>
</dbReference>
<comment type="similarity">
    <text evidence="2">Belongs to the GMC oxidoreductase family.</text>
</comment>
<keyword evidence="3" id="KW-0285">Flavoprotein</keyword>
<evidence type="ECO:0000313" key="6">
    <source>
        <dbReference type="EMBL" id="MBY8826261.1"/>
    </source>
</evidence>
<reference evidence="6 7" key="1">
    <citation type="submission" date="2021-08" db="EMBL/GenBank/DDBJ databases">
        <authorList>
            <person name="Tuo L."/>
        </authorList>
    </citation>
    <scope>NUCLEOTIDE SEQUENCE [LARGE SCALE GENOMIC DNA]</scope>
    <source>
        <strain evidence="6 7">JCM 31229</strain>
    </source>
</reference>
<evidence type="ECO:0000256" key="2">
    <source>
        <dbReference type="ARBA" id="ARBA00010790"/>
    </source>
</evidence>
<comment type="cofactor">
    <cofactor evidence="1">
        <name>FAD</name>
        <dbReference type="ChEBI" id="CHEBI:57692"/>
    </cofactor>
</comment>
<dbReference type="Pfam" id="PF05199">
    <property type="entry name" value="GMC_oxred_C"/>
    <property type="match status" value="1"/>
</dbReference>
<evidence type="ECO:0000256" key="1">
    <source>
        <dbReference type="ARBA" id="ARBA00001974"/>
    </source>
</evidence>
<gene>
    <name evidence="6" type="ORF">K7G82_28420</name>
</gene>
<evidence type="ECO:0000313" key="7">
    <source>
        <dbReference type="Proteomes" id="UP000706039"/>
    </source>
</evidence>
<dbReference type="Proteomes" id="UP000706039">
    <property type="component" value="Unassembled WGS sequence"/>
</dbReference>
<dbReference type="SUPFAM" id="SSF54373">
    <property type="entry name" value="FAD-linked reductases, C-terminal domain"/>
    <property type="match status" value="1"/>
</dbReference>
<protein>
    <submittedName>
        <fullName evidence="6">GMC family oxidoreductase N-terminal domain-containing protein</fullName>
    </submittedName>
</protein>
<dbReference type="SUPFAM" id="SSF51905">
    <property type="entry name" value="FAD/NAD(P)-binding domain"/>
    <property type="match status" value="1"/>
</dbReference>
<organism evidence="6 7">
    <name type="scientific">Sphingomonas colocasiae</name>
    <dbReference type="NCBI Taxonomy" id="1848973"/>
    <lineage>
        <taxon>Bacteria</taxon>
        <taxon>Pseudomonadati</taxon>
        <taxon>Pseudomonadota</taxon>
        <taxon>Alphaproteobacteria</taxon>
        <taxon>Sphingomonadales</taxon>
        <taxon>Sphingomonadaceae</taxon>
        <taxon>Sphingomonas</taxon>
    </lineage>
</organism>
<evidence type="ECO:0000259" key="5">
    <source>
        <dbReference type="PROSITE" id="PS00624"/>
    </source>
</evidence>
<comment type="caution">
    <text evidence="6">The sequence shown here is derived from an EMBL/GenBank/DDBJ whole genome shotgun (WGS) entry which is preliminary data.</text>
</comment>
<dbReference type="PROSITE" id="PS00624">
    <property type="entry name" value="GMC_OXRED_2"/>
    <property type="match status" value="1"/>
</dbReference>
<dbReference type="EMBL" id="JAINVV010000015">
    <property type="protein sequence ID" value="MBY8826261.1"/>
    <property type="molecule type" value="Genomic_DNA"/>
</dbReference>
<evidence type="ECO:0000256" key="3">
    <source>
        <dbReference type="ARBA" id="ARBA00022630"/>
    </source>
</evidence>
<sequence>MIVDGVFDHLIIGAGTAGCVLANRLSADPRRRVLLVEAGADHVPGAEPASIRDAFPSSVAEPGFFWPGMRAQVTLRAGDIRPYQQARVMGGGSSIMGMIALRGLPADYDAWRDAGAIGWGWDDVLPDFVRLERDLDFDGPMHGADGPMPVRRHASQGWPGFCKAVALAMGERGYPLVDDANGDFRDGVFPTPMTNLATGRISSAMAYLPAEIRRRPNLEIMSGAQATALLAQGSRIAGARIRCDGALAYVAARETILAMGAIHSPAMLLRSGIGPADALRAAGIPVIADRPGVGANLLNHPALYVATHLDRSARQDPAQRAWSQNSLRYSSAHPGCPPGDMLMFAFARTSWHALGRAVGSVNVAVYQSFSRGTVSVRAADPDMTPDVDFRLLSDSRDRERLIAGVRFALELLVDPGVARHRHEAFIAKGYMAQRLARPRLSSAVAARMIAALLDGPAALRRRLLADDTIDPAALLADPGALRALVEANAFPMGHVSGTCRIGRADDRQAVLDPACRVRGVDGLRVVDASIMPSITTANTHLPTLMIAERASRAILGDR</sequence>
<keyword evidence="7" id="KW-1185">Reference proteome</keyword>
<dbReference type="PANTHER" id="PTHR11552:SF147">
    <property type="entry name" value="CHOLINE DEHYDROGENASE, MITOCHONDRIAL"/>
    <property type="match status" value="1"/>
</dbReference>